<evidence type="ECO:0000256" key="2">
    <source>
        <dbReference type="ARBA" id="ARBA00022553"/>
    </source>
</evidence>
<dbReference type="HAMAP" id="MF_01554_B">
    <property type="entry name" value="GlmM_B"/>
    <property type="match status" value="1"/>
</dbReference>
<dbReference type="NCBIfam" id="TIGR01455">
    <property type="entry name" value="glmM"/>
    <property type="match status" value="1"/>
</dbReference>
<evidence type="ECO:0000256" key="4">
    <source>
        <dbReference type="ARBA" id="ARBA00022842"/>
    </source>
</evidence>
<dbReference type="InterPro" id="IPR005844">
    <property type="entry name" value="A-D-PHexomutase_a/b/a-I"/>
</dbReference>
<evidence type="ECO:0000256" key="5">
    <source>
        <dbReference type="ARBA" id="ARBA00023235"/>
    </source>
</evidence>
<feature type="modified residue" description="Phosphoserine" evidence="6">
    <location>
        <position position="106"/>
    </location>
</feature>
<name>A0A521CZU1_9BACT</name>
<dbReference type="EC" id="5.4.2.10" evidence="6 8"/>
<dbReference type="PANTHER" id="PTHR42946:SF1">
    <property type="entry name" value="PHOSPHOGLUCOMUTASE (ALPHA-D-GLUCOSE-1,6-BISPHOSPHATE-DEPENDENT)"/>
    <property type="match status" value="1"/>
</dbReference>
<dbReference type="Proteomes" id="UP000317315">
    <property type="component" value="Unassembled WGS sequence"/>
</dbReference>
<gene>
    <name evidence="6" type="primary">glmM</name>
    <name evidence="13" type="ORF">SAMN06269117_11629</name>
</gene>
<dbReference type="GO" id="GO:0008966">
    <property type="term" value="F:phosphoglucosamine mutase activity"/>
    <property type="evidence" value="ECO:0007669"/>
    <property type="project" value="UniProtKB-UniRule"/>
</dbReference>
<dbReference type="InterPro" id="IPR005846">
    <property type="entry name" value="A-D-PHexomutase_a/b/a-III"/>
</dbReference>
<keyword evidence="2 6" id="KW-0597">Phosphoprotein</keyword>
<dbReference type="Pfam" id="PF02880">
    <property type="entry name" value="PGM_PMM_III"/>
    <property type="match status" value="1"/>
</dbReference>
<evidence type="ECO:0000256" key="7">
    <source>
        <dbReference type="RuleBase" id="RU004326"/>
    </source>
</evidence>
<keyword evidence="3 6" id="KW-0479">Metal-binding</keyword>
<protein>
    <recommendedName>
        <fullName evidence="6 8">Phosphoglucosamine mutase</fullName>
        <ecNumber evidence="6 8">5.4.2.10</ecNumber>
    </recommendedName>
</protein>
<dbReference type="CDD" id="cd05802">
    <property type="entry name" value="GlmM"/>
    <property type="match status" value="1"/>
</dbReference>
<dbReference type="InterPro" id="IPR036900">
    <property type="entry name" value="A-D-PHexomutase_C_sf"/>
</dbReference>
<evidence type="ECO:0000259" key="11">
    <source>
        <dbReference type="Pfam" id="PF02879"/>
    </source>
</evidence>
<dbReference type="GO" id="GO:0004615">
    <property type="term" value="F:phosphomannomutase activity"/>
    <property type="evidence" value="ECO:0007669"/>
    <property type="project" value="TreeGrafter"/>
</dbReference>
<dbReference type="FunFam" id="3.30.310.50:FF:000001">
    <property type="entry name" value="Phosphoglucosamine mutase"/>
    <property type="match status" value="1"/>
</dbReference>
<dbReference type="Gene3D" id="3.40.120.10">
    <property type="entry name" value="Alpha-D-Glucose-1,6-Bisphosphate, subunit A, domain 3"/>
    <property type="match status" value="3"/>
</dbReference>
<feature type="domain" description="Alpha-D-phosphohexomutase alpha/beta/alpha" evidence="11">
    <location>
        <begin position="175"/>
        <end position="257"/>
    </location>
</feature>
<evidence type="ECO:0000259" key="10">
    <source>
        <dbReference type="Pfam" id="PF02878"/>
    </source>
</evidence>
<feature type="domain" description="Alpha-D-phosphohexomutase C-terminal" evidence="9">
    <location>
        <begin position="373"/>
        <end position="439"/>
    </location>
</feature>
<evidence type="ECO:0000313" key="14">
    <source>
        <dbReference type="Proteomes" id="UP000317315"/>
    </source>
</evidence>
<dbReference type="InterPro" id="IPR005845">
    <property type="entry name" value="A-D-PHexomutase_a/b/a-II"/>
</dbReference>
<dbReference type="Pfam" id="PF00408">
    <property type="entry name" value="PGM_PMM_IV"/>
    <property type="match status" value="1"/>
</dbReference>
<evidence type="ECO:0000256" key="8">
    <source>
        <dbReference type="RuleBase" id="RU004327"/>
    </source>
</evidence>
<evidence type="ECO:0000259" key="12">
    <source>
        <dbReference type="Pfam" id="PF02880"/>
    </source>
</evidence>
<dbReference type="OrthoDB" id="9806956at2"/>
<proteinExistence type="inferred from homology"/>
<organism evidence="13 14">
    <name type="scientific">Balnearium lithotrophicum</name>
    <dbReference type="NCBI Taxonomy" id="223788"/>
    <lineage>
        <taxon>Bacteria</taxon>
        <taxon>Pseudomonadati</taxon>
        <taxon>Aquificota</taxon>
        <taxon>Aquificia</taxon>
        <taxon>Desulfurobacteriales</taxon>
        <taxon>Desulfurobacteriaceae</taxon>
        <taxon>Balnearium</taxon>
    </lineage>
</organism>
<evidence type="ECO:0000256" key="6">
    <source>
        <dbReference type="HAMAP-Rule" id="MF_01554"/>
    </source>
</evidence>
<sequence>MKVKRKLFGTDGIRGIANRYPLTPEMVQKIGISYGVYLNAKFPERKNTVVVGKDTRLSSDMIKSALISGLTSAGVDVIDVGVVPTPAVSFFIDKGSLYGGVMVSASHNPYEYNGLKFFNEKGKKFSEAEEGGLELVVFNKYELPRADSDNIGRVFDGYNIVDAYKKHLESAGRYLAGLRIGIDCANGATFQIAPEVFNSLGAKVFTFNAEPDGKNINDGCGALYPEFIAEKVRELNLDMGFAYDGDGDRCIAVDEKGNVIDGDKIIGLLAMHYSDRSKDVVATVMSNVGLELFLKERGLNLYRTPVGDRFVAEKMEEVGALIGGEQSGHIIVGEFGKTGDGILTSVLIASIVKSLRKPMSEVFDLFKLYPQKLVNVRVRKKTPLENLENLQKVLKEVDEELKDRGRIVLRYSGTEPVLRIMVEADSEELIEKIINRIVEAIKSEGITD</sequence>
<feature type="domain" description="Alpha-D-phosphohexomutase alpha/beta/alpha" evidence="10">
    <location>
        <begin position="5"/>
        <end position="137"/>
    </location>
</feature>
<feature type="binding site" evidence="6">
    <location>
        <position position="246"/>
    </location>
    <ligand>
        <name>Mg(2+)</name>
        <dbReference type="ChEBI" id="CHEBI:18420"/>
    </ligand>
</feature>
<keyword evidence="14" id="KW-1185">Reference proteome</keyword>
<keyword evidence="5 6" id="KW-0413">Isomerase</keyword>
<evidence type="ECO:0000256" key="1">
    <source>
        <dbReference type="ARBA" id="ARBA00010231"/>
    </source>
</evidence>
<dbReference type="SUPFAM" id="SSF55957">
    <property type="entry name" value="Phosphoglucomutase, C-terminal domain"/>
    <property type="match status" value="1"/>
</dbReference>
<dbReference type="RefSeq" id="WP_142935797.1">
    <property type="nucleotide sequence ID" value="NZ_FXTM01000016.1"/>
</dbReference>
<evidence type="ECO:0000313" key="13">
    <source>
        <dbReference type="EMBL" id="SMO64963.1"/>
    </source>
</evidence>
<feature type="active site" description="Phosphoserine intermediate" evidence="6">
    <location>
        <position position="106"/>
    </location>
</feature>
<dbReference type="EMBL" id="FXTM01000016">
    <property type="protein sequence ID" value="SMO64963.1"/>
    <property type="molecule type" value="Genomic_DNA"/>
</dbReference>
<dbReference type="Pfam" id="PF02879">
    <property type="entry name" value="PGM_PMM_II"/>
    <property type="match status" value="1"/>
</dbReference>
<feature type="binding site" evidence="6">
    <location>
        <position position="244"/>
    </location>
    <ligand>
        <name>Mg(2+)</name>
        <dbReference type="ChEBI" id="CHEBI:18420"/>
    </ligand>
</feature>
<feature type="binding site" evidence="6">
    <location>
        <position position="248"/>
    </location>
    <ligand>
        <name>Mg(2+)</name>
        <dbReference type="ChEBI" id="CHEBI:18420"/>
    </ligand>
</feature>
<comment type="PTM">
    <text evidence="6">Activated by phosphorylation.</text>
</comment>
<dbReference type="Gene3D" id="3.30.310.50">
    <property type="entry name" value="Alpha-D-phosphohexomutase, C-terminal domain"/>
    <property type="match status" value="1"/>
</dbReference>
<evidence type="ECO:0000256" key="3">
    <source>
        <dbReference type="ARBA" id="ARBA00022723"/>
    </source>
</evidence>
<feature type="binding site" description="via phosphate group" evidence="6">
    <location>
        <position position="106"/>
    </location>
    <ligand>
        <name>Mg(2+)</name>
        <dbReference type="ChEBI" id="CHEBI:18420"/>
    </ligand>
</feature>
<dbReference type="InterPro" id="IPR016055">
    <property type="entry name" value="A-D-PHexomutase_a/b/a-I/II/III"/>
</dbReference>
<comment type="function">
    <text evidence="6 8">Catalyzes the conversion of glucosamine-6-phosphate to glucosamine-1-phosphate.</text>
</comment>
<dbReference type="InterPro" id="IPR006352">
    <property type="entry name" value="GlmM_bact"/>
</dbReference>
<dbReference type="GO" id="GO:0009252">
    <property type="term" value="P:peptidoglycan biosynthetic process"/>
    <property type="evidence" value="ECO:0007669"/>
    <property type="project" value="UniProtKB-ARBA"/>
</dbReference>
<comment type="catalytic activity">
    <reaction evidence="6 8">
        <text>alpha-D-glucosamine 1-phosphate = D-glucosamine 6-phosphate</text>
        <dbReference type="Rhea" id="RHEA:23424"/>
        <dbReference type="ChEBI" id="CHEBI:58516"/>
        <dbReference type="ChEBI" id="CHEBI:58725"/>
        <dbReference type="EC" id="5.4.2.10"/>
    </reaction>
</comment>
<dbReference type="InterPro" id="IPR005843">
    <property type="entry name" value="A-D-PHexomutase_C"/>
</dbReference>
<accession>A0A521CZU1</accession>
<dbReference type="Pfam" id="PF02878">
    <property type="entry name" value="PGM_PMM_I"/>
    <property type="match status" value="1"/>
</dbReference>
<comment type="cofactor">
    <cofactor evidence="6">
        <name>Mg(2+)</name>
        <dbReference type="ChEBI" id="CHEBI:18420"/>
    </cofactor>
    <text evidence="6">Binds 1 Mg(2+) ion per subunit.</text>
</comment>
<dbReference type="GO" id="GO:0006048">
    <property type="term" value="P:UDP-N-acetylglucosamine biosynthetic process"/>
    <property type="evidence" value="ECO:0007669"/>
    <property type="project" value="TreeGrafter"/>
</dbReference>
<dbReference type="AlphaFoldDB" id="A0A521CZU1"/>
<keyword evidence="4 6" id="KW-0460">Magnesium</keyword>
<dbReference type="GO" id="GO:0005975">
    <property type="term" value="P:carbohydrate metabolic process"/>
    <property type="evidence" value="ECO:0007669"/>
    <property type="project" value="InterPro"/>
</dbReference>
<dbReference type="InterPro" id="IPR016066">
    <property type="entry name" value="A-D-PHexomutase_CS"/>
</dbReference>
<dbReference type="InterPro" id="IPR005841">
    <property type="entry name" value="Alpha-D-phosphohexomutase_SF"/>
</dbReference>
<dbReference type="PROSITE" id="PS00710">
    <property type="entry name" value="PGM_PMM"/>
    <property type="match status" value="1"/>
</dbReference>
<dbReference type="PANTHER" id="PTHR42946">
    <property type="entry name" value="PHOSPHOHEXOSE MUTASE"/>
    <property type="match status" value="1"/>
</dbReference>
<dbReference type="PRINTS" id="PR00509">
    <property type="entry name" value="PGMPMM"/>
</dbReference>
<dbReference type="FunFam" id="3.40.120.10:FF:000001">
    <property type="entry name" value="Phosphoglucosamine mutase"/>
    <property type="match status" value="1"/>
</dbReference>
<dbReference type="FunFam" id="3.40.120.10:FF:000003">
    <property type="entry name" value="Phosphoglucosamine mutase"/>
    <property type="match status" value="1"/>
</dbReference>
<dbReference type="InterPro" id="IPR050060">
    <property type="entry name" value="Phosphoglucosamine_mutase"/>
</dbReference>
<evidence type="ECO:0000259" key="9">
    <source>
        <dbReference type="Pfam" id="PF00408"/>
    </source>
</evidence>
<dbReference type="SUPFAM" id="SSF53738">
    <property type="entry name" value="Phosphoglucomutase, first 3 domains"/>
    <property type="match status" value="3"/>
</dbReference>
<dbReference type="GO" id="GO:0005829">
    <property type="term" value="C:cytosol"/>
    <property type="evidence" value="ECO:0007669"/>
    <property type="project" value="TreeGrafter"/>
</dbReference>
<reference evidence="13 14" key="1">
    <citation type="submission" date="2017-05" db="EMBL/GenBank/DDBJ databases">
        <authorList>
            <person name="Varghese N."/>
            <person name="Submissions S."/>
        </authorList>
    </citation>
    <scope>NUCLEOTIDE SEQUENCE [LARGE SCALE GENOMIC DNA]</scope>
    <source>
        <strain evidence="13 14">DSM 16304</strain>
    </source>
</reference>
<feature type="domain" description="Alpha-D-phosphohexomutase alpha/beta/alpha" evidence="12">
    <location>
        <begin position="261"/>
        <end position="369"/>
    </location>
</feature>
<dbReference type="GO" id="GO:0000287">
    <property type="term" value="F:magnesium ion binding"/>
    <property type="evidence" value="ECO:0007669"/>
    <property type="project" value="UniProtKB-UniRule"/>
</dbReference>
<comment type="similarity">
    <text evidence="1 6 7">Belongs to the phosphohexose mutase family.</text>
</comment>